<dbReference type="AlphaFoldDB" id="A0A7R9F8H5"/>
<name>A0A7R9F8H5_9NEOP</name>
<evidence type="ECO:0000313" key="1">
    <source>
        <dbReference type="EMBL" id="CAD7448905.1"/>
    </source>
</evidence>
<accession>A0A7R9F8H5</accession>
<proteinExistence type="predicted"/>
<organism evidence="1">
    <name type="scientific">Timema bartmani</name>
    <dbReference type="NCBI Taxonomy" id="61472"/>
    <lineage>
        <taxon>Eukaryota</taxon>
        <taxon>Metazoa</taxon>
        <taxon>Ecdysozoa</taxon>
        <taxon>Arthropoda</taxon>
        <taxon>Hexapoda</taxon>
        <taxon>Insecta</taxon>
        <taxon>Pterygota</taxon>
        <taxon>Neoptera</taxon>
        <taxon>Polyneoptera</taxon>
        <taxon>Phasmatodea</taxon>
        <taxon>Timematodea</taxon>
        <taxon>Timematoidea</taxon>
        <taxon>Timematidae</taxon>
        <taxon>Timema</taxon>
    </lineage>
</organism>
<reference evidence="1" key="1">
    <citation type="submission" date="2020-11" db="EMBL/GenBank/DDBJ databases">
        <authorList>
            <person name="Tran Van P."/>
        </authorList>
    </citation>
    <scope>NUCLEOTIDE SEQUENCE</scope>
</reference>
<sequence>MSLNASCVKPTSITKKVHTLIQLNVPSSRVTSLLVQTARRRLNILHSPVWNMTWI</sequence>
<gene>
    <name evidence="1" type="ORF">TBIB3V08_LOCUS11185</name>
</gene>
<dbReference type="EMBL" id="OD570744">
    <property type="protein sequence ID" value="CAD7448905.1"/>
    <property type="molecule type" value="Genomic_DNA"/>
</dbReference>
<protein>
    <submittedName>
        <fullName evidence="1">Uncharacterized protein</fullName>
    </submittedName>
</protein>